<dbReference type="OrthoDB" id="9927582at2"/>
<evidence type="ECO:0000313" key="2">
    <source>
        <dbReference type="EMBL" id="KPG33989.1"/>
    </source>
</evidence>
<evidence type="ECO:0000313" key="3">
    <source>
        <dbReference type="Proteomes" id="UP000037843"/>
    </source>
</evidence>
<dbReference type="Proteomes" id="UP000037843">
    <property type="component" value="Unassembled WGS sequence"/>
</dbReference>
<evidence type="ECO:0000313" key="4">
    <source>
        <dbReference type="Proteomes" id="UP000037962"/>
    </source>
</evidence>
<dbReference type="KEGG" id="miz:BAB75_19585"/>
<dbReference type="EMBL" id="LJFO01000016">
    <property type="protein sequence ID" value="KPG04850.1"/>
    <property type="molecule type" value="Genomic_DNA"/>
</dbReference>
<dbReference type="Proteomes" id="UP000037962">
    <property type="component" value="Unassembled WGS sequence"/>
</dbReference>
<dbReference type="GeneID" id="45766066"/>
<proteinExistence type="predicted"/>
<dbReference type="AlphaFoldDB" id="A0A7V8RUQ1"/>
<organism evidence="1 3">
    <name type="scientific">Mycobacteroides immunogenum</name>
    <dbReference type="NCBI Taxonomy" id="83262"/>
    <lineage>
        <taxon>Bacteria</taxon>
        <taxon>Bacillati</taxon>
        <taxon>Actinomycetota</taxon>
        <taxon>Actinomycetes</taxon>
        <taxon>Mycobacteriales</taxon>
        <taxon>Mycobacteriaceae</taxon>
        <taxon>Mycobacteroides</taxon>
    </lineage>
</organism>
<protein>
    <submittedName>
        <fullName evidence="1">Uncharacterized protein</fullName>
    </submittedName>
</protein>
<evidence type="ECO:0000313" key="1">
    <source>
        <dbReference type="EMBL" id="KPG04850.1"/>
    </source>
</evidence>
<comment type="caution">
    <text evidence="1">The sequence shown here is derived from an EMBL/GenBank/DDBJ whole genome shotgun (WGS) entry which is preliminary data.</text>
</comment>
<sequence>MKTTTPTKSENGSGRWEVRIDPATRRTSFGWFDGKHAYTGGPPRWNVKSPRGVQVFTTPDPVVAMDLAHAMASIDELLARVCRLERNVFGQHPALRASVAAARPHVHKKRDTLRVIQDPHA</sequence>
<gene>
    <name evidence="1" type="ORF">AN908_23775</name>
    <name evidence="2" type="ORF">AN912_11555</name>
</gene>
<reference evidence="3 4" key="1">
    <citation type="submission" date="2015-09" db="EMBL/GenBank/DDBJ databases">
        <title>Genome Sequences of Mycobacterium immunogenum Isolates, Recuperated from a Chloraminated Drinking Water Distribution System Simulator Subjected to Episodes of Nitrification.</title>
        <authorList>
            <person name="Gomez-Alvarez V."/>
            <person name="Revetta R.P."/>
        </authorList>
    </citation>
    <scope>NUCLEOTIDE SEQUENCE [LARGE SCALE GENOMIC DNA]</scope>
    <source>
        <strain evidence="1 3">H008</strain>
        <strain evidence="2 4">H076</strain>
    </source>
</reference>
<name>A0A7V8RUQ1_9MYCO</name>
<keyword evidence="4" id="KW-1185">Reference proteome</keyword>
<accession>A0A7V8RUQ1</accession>
<dbReference type="RefSeq" id="WP_043080417.1">
    <property type="nucleotide sequence ID" value="NZ_CP011530.1"/>
</dbReference>
<dbReference type="EMBL" id="LJFS01000012">
    <property type="protein sequence ID" value="KPG33989.1"/>
    <property type="molecule type" value="Genomic_DNA"/>
</dbReference>